<comment type="caution">
    <text evidence="2">The sequence shown here is derived from an EMBL/GenBank/DDBJ whole genome shotgun (WGS) entry which is preliminary data.</text>
</comment>
<dbReference type="EMBL" id="QFQI01000002">
    <property type="protein sequence ID" value="PZQ61822.1"/>
    <property type="molecule type" value="Genomic_DNA"/>
</dbReference>
<dbReference type="NCBIfam" id="TIGR02914">
    <property type="entry name" value="EpsI_fam"/>
    <property type="match status" value="1"/>
</dbReference>
<dbReference type="InterPro" id="IPR014263">
    <property type="entry name" value="Methanolan_biosynth_EpsI"/>
</dbReference>
<evidence type="ECO:0000313" key="3">
    <source>
        <dbReference type="Proteomes" id="UP000249229"/>
    </source>
</evidence>
<gene>
    <name evidence="2" type="primary">epsI</name>
    <name evidence="2" type="ORF">DI544_04160</name>
</gene>
<reference evidence="2 3" key="1">
    <citation type="submission" date="2017-08" db="EMBL/GenBank/DDBJ databases">
        <title>Infants hospitalized years apart are colonized by the same room-sourced microbial strains.</title>
        <authorList>
            <person name="Brooks B."/>
            <person name="Olm M.R."/>
            <person name="Firek B.A."/>
            <person name="Baker R."/>
            <person name="Thomas B.C."/>
            <person name="Morowitz M.J."/>
            <person name="Banfield J.F."/>
        </authorList>
    </citation>
    <scope>NUCLEOTIDE SEQUENCE [LARGE SCALE GENOMIC DNA]</scope>
    <source>
        <strain evidence="2">S2_005_001_R1_22</strain>
    </source>
</reference>
<feature type="domain" description="Methanolan biosynthesis EpsI" evidence="1">
    <location>
        <begin position="27"/>
        <end position="229"/>
    </location>
</feature>
<dbReference type="AlphaFoldDB" id="A0A2W5P7Q9"/>
<dbReference type="Pfam" id="PF11984">
    <property type="entry name" value="DUF3485"/>
    <property type="match status" value="1"/>
</dbReference>
<dbReference type="Proteomes" id="UP000249229">
    <property type="component" value="Unassembled WGS sequence"/>
</dbReference>
<proteinExistence type="predicted"/>
<evidence type="ECO:0000313" key="2">
    <source>
        <dbReference type="EMBL" id="PZQ61822.1"/>
    </source>
</evidence>
<dbReference type="NCBIfam" id="NF045608">
    <property type="entry name" value="EpsI_type_V"/>
    <property type="match status" value="1"/>
</dbReference>
<protein>
    <submittedName>
        <fullName evidence="2">EpsI family protein</fullName>
    </submittedName>
</protein>
<organism evidence="2 3">
    <name type="scientific">Sphingomonas taxi</name>
    <dbReference type="NCBI Taxonomy" id="1549858"/>
    <lineage>
        <taxon>Bacteria</taxon>
        <taxon>Pseudomonadati</taxon>
        <taxon>Pseudomonadota</taxon>
        <taxon>Alphaproteobacteria</taxon>
        <taxon>Sphingomonadales</taxon>
        <taxon>Sphingomonadaceae</taxon>
        <taxon>Sphingomonas</taxon>
    </lineage>
</organism>
<evidence type="ECO:0000259" key="1">
    <source>
        <dbReference type="Pfam" id="PF11984"/>
    </source>
</evidence>
<dbReference type="InterPro" id="IPR054654">
    <property type="entry name" value="EpsI_type_V_pred"/>
</dbReference>
<sequence length="241" mass="26333">MAMTTERDMPSDHIPSDPARLNRRRVILGGAFLLTAATAAARVPGRHIDLLGDRKIEALIPTDIGRWHFYSKSGLVVPPADQLSESLYSQLLTRVYLAPDALPIMLLVAQSSGQTGILQVHRPEYCYPAGGFKLSDRAVVPVQLPGGTLETTTLSAHADDRAEQIMYWTRVGNDMPTTWAQQRWSVARANLRGDVPDAVMVRVSTLTPDREAGMAAMAEFTRSLFAAVPAGVRRVLDSSAR</sequence>
<name>A0A2W5P7Q9_9SPHN</name>
<accession>A0A2W5P7Q9</accession>